<organism evidence="2 3">
    <name type="scientific">Polaribacter atrinae</name>
    <dbReference type="NCBI Taxonomy" id="1333662"/>
    <lineage>
        <taxon>Bacteria</taxon>
        <taxon>Pseudomonadati</taxon>
        <taxon>Bacteroidota</taxon>
        <taxon>Flavobacteriia</taxon>
        <taxon>Flavobacteriales</taxon>
        <taxon>Flavobacteriaceae</taxon>
    </lineage>
</organism>
<keyword evidence="3" id="KW-1185">Reference proteome</keyword>
<keyword evidence="2" id="KW-0540">Nuclease</keyword>
<keyword evidence="2" id="KW-0378">Hydrolase</keyword>
<dbReference type="EMBL" id="LVWE01000010">
    <property type="protein sequence ID" value="OAD45930.1"/>
    <property type="molecule type" value="Genomic_DNA"/>
</dbReference>
<evidence type="ECO:0000259" key="1">
    <source>
        <dbReference type="Pfam" id="PF03372"/>
    </source>
</evidence>
<dbReference type="AlphaFoldDB" id="A0A176TDI7"/>
<sequence>MYSIVFLILTGCVGSKNLIEKDSFFSKENYIAKHHGEVKPSGYQYPKKDSFKVLSWNVEHFVDSFDDPYIDSKRENKPDSLMANKVAYLVASLKEIDADVVVLQEFESAKFLRSIANNRLQNMGYTYFADVPSHGWYMNVVVMSKFPLGIIYGYGNVTTPVLEYTNDEGAPETQNTLNTRMWSVEVYPNPDYNFLLTGVHLKAGRGERNIAMRKGQINFLKQQFKRFLKEDKNKNILVVGDFNSVQGSEEINLFLNEKSKRERFIDPLPETVMTHTSDDPKRRLDYMLMNTNMYKEYKENSAEVPQLFTPQKMREISDHLPVTTTFIIK</sequence>
<dbReference type="STRING" id="1333662.LPB303_05935"/>
<feature type="domain" description="Endonuclease/exonuclease/phosphatase" evidence="1">
    <location>
        <begin position="54"/>
        <end position="319"/>
    </location>
</feature>
<dbReference type="InterPro" id="IPR036691">
    <property type="entry name" value="Endo/exonu/phosph_ase_sf"/>
</dbReference>
<dbReference type="Pfam" id="PF03372">
    <property type="entry name" value="Exo_endo_phos"/>
    <property type="match status" value="1"/>
</dbReference>
<dbReference type="Proteomes" id="UP000076923">
    <property type="component" value="Unassembled WGS sequence"/>
</dbReference>
<name>A0A176TDI7_9FLAO</name>
<keyword evidence="2" id="KW-0269">Exonuclease</keyword>
<dbReference type="PANTHER" id="PTHR42834">
    <property type="entry name" value="ENDONUCLEASE/EXONUCLEASE/PHOSPHATASE FAMILY PROTEIN (AFU_ORTHOLOGUE AFUA_3G09210)"/>
    <property type="match status" value="1"/>
</dbReference>
<dbReference type="GO" id="GO:0004527">
    <property type="term" value="F:exonuclease activity"/>
    <property type="evidence" value="ECO:0007669"/>
    <property type="project" value="UniProtKB-KW"/>
</dbReference>
<comment type="caution">
    <text evidence="2">The sequence shown here is derived from an EMBL/GenBank/DDBJ whole genome shotgun (WGS) entry which is preliminary data.</text>
</comment>
<gene>
    <name evidence="2" type="ORF">LPB303_05935</name>
</gene>
<evidence type="ECO:0000313" key="2">
    <source>
        <dbReference type="EMBL" id="OAD45930.1"/>
    </source>
</evidence>
<dbReference type="SUPFAM" id="SSF56219">
    <property type="entry name" value="DNase I-like"/>
    <property type="match status" value="1"/>
</dbReference>
<dbReference type="PANTHER" id="PTHR42834:SF1">
    <property type="entry name" value="ENDONUCLEASE_EXONUCLEASE_PHOSPHATASE FAMILY PROTEIN (AFU_ORTHOLOGUE AFUA_3G09210)"/>
    <property type="match status" value="1"/>
</dbReference>
<proteinExistence type="predicted"/>
<keyword evidence="2" id="KW-0255">Endonuclease</keyword>
<reference evidence="2 3" key="1">
    <citation type="submission" date="2016-02" db="EMBL/GenBank/DDBJ databases">
        <title>Draft genome sequence of Polaribacter atrinae KACC17473.</title>
        <authorList>
            <person name="Shin S.-K."/>
            <person name="Yi H."/>
        </authorList>
    </citation>
    <scope>NUCLEOTIDE SEQUENCE [LARGE SCALE GENOMIC DNA]</scope>
    <source>
        <strain evidence="2 3">KACC 17473</strain>
    </source>
</reference>
<dbReference type="GO" id="GO:0004519">
    <property type="term" value="F:endonuclease activity"/>
    <property type="evidence" value="ECO:0007669"/>
    <property type="project" value="UniProtKB-KW"/>
</dbReference>
<accession>A0A176TDI7</accession>
<dbReference type="InterPro" id="IPR005135">
    <property type="entry name" value="Endo/exonuclease/phosphatase"/>
</dbReference>
<protein>
    <submittedName>
        <fullName evidence="2">Endonuclease/exonuclease/phosphatase</fullName>
    </submittedName>
</protein>
<dbReference type="Gene3D" id="3.60.10.10">
    <property type="entry name" value="Endonuclease/exonuclease/phosphatase"/>
    <property type="match status" value="1"/>
</dbReference>
<evidence type="ECO:0000313" key="3">
    <source>
        <dbReference type="Proteomes" id="UP000076923"/>
    </source>
</evidence>
<dbReference type="OrthoDB" id="5447300at2"/>